<dbReference type="CDD" id="cd06267">
    <property type="entry name" value="PBP1_LacI_sugar_binding-like"/>
    <property type="match status" value="1"/>
</dbReference>
<keyword evidence="3" id="KW-0804">Transcription</keyword>
<dbReference type="SUPFAM" id="SSF46785">
    <property type="entry name" value="Winged helix' DNA-binding domain"/>
    <property type="match status" value="1"/>
</dbReference>
<dbReference type="Gene3D" id="3.40.50.2300">
    <property type="match status" value="2"/>
</dbReference>
<evidence type="ECO:0000259" key="4">
    <source>
        <dbReference type="PROSITE" id="PS50949"/>
    </source>
</evidence>
<organism evidence="5 6">
    <name type="scientific">Carnobacterium maltaromaticum LMA28</name>
    <dbReference type="NCBI Taxonomy" id="1234679"/>
    <lineage>
        <taxon>Bacteria</taxon>
        <taxon>Bacillati</taxon>
        <taxon>Bacillota</taxon>
        <taxon>Bacilli</taxon>
        <taxon>Lactobacillales</taxon>
        <taxon>Carnobacteriaceae</taxon>
        <taxon>Carnobacterium</taxon>
    </lineage>
</organism>
<dbReference type="EMBL" id="HE999757">
    <property type="protein sequence ID" value="CCO12447.2"/>
    <property type="molecule type" value="Genomic_DNA"/>
</dbReference>
<evidence type="ECO:0000256" key="2">
    <source>
        <dbReference type="ARBA" id="ARBA00023125"/>
    </source>
</evidence>
<dbReference type="CDD" id="cd07377">
    <property type="entry name" value="WHTH_GntR"/>
    <property type="match status" value="1"/>
</dbReference>
<evidence type="ECO:0000313" key="5">
    <source>
        <dbReference type="EMBL" id="CCO12447.2"/>
    </source>
</evidence>
<dbReference type="PANTHER" id="PTHR30146">
    <property type="entry name" value="LACI-RELATED TRANSCRIPTIONAL REPRESSOR"/>
    <property type="match status" value="1"/>
</dbReference>
<dbReference type="Pfam" id="PF13377">
    <property type="entry name" value="Peripla_BP_3"/>
    <property type="match status" value="1"/>
</dbReference>
<accession>K8E6J8</accession>
<gene>
    <name evidence="5" type="primary">rliB</name>
    <name evidence="5" type="ORF">BN424_3026</name>
</gene>
<dbReference type="GO" id="GO:0003700">
    <property type="term" value="F:DNA-binding transcription factor activity"/>
    <property type="evidence" value="ECO:0007669"/>
    <property type="project" value="InterPro"/>
</dbReference>
<evidence type="ECO:0000256" key="3">
    <source>
        <dbReference type="ARBA" id="ARBA00023163"/>
    </source>
</evidence>
<dbReference type="Proteomes" id="UP000000212">
    <property type="component" value="Chromosome"/>
</dbReference>
<dbReference type="Pfam" id="PF00392">
    <property type="entry name" value="GntR"/>
    <property type="match status" value="1"/>
</dbReference>
<dbReference type="PROSITE" id="PS50949">
    <property type="entry name" value="HTH_GNTR"/>
    <property type="match status" value="1"/>
</dbReference>
<evidence type="ECO:0000313" key="6">
    <source>
        <dbReference type="Proteomes" id="UP000000212"/>
    </source>
</evidence>
<feature type="domain" description="HTH gntR-type" evidence="4">
    <location>
        <begin position="45"/>
        <end position="113"/>
    </location>
</feature>
<keyword evidence="2" id="KW-0238">DNA-binding</keyword>
<dbReference type="KEGG" id="cml:BN424_3026"/>
<dbReference type="Gene3D" id="1.10.10.10">
    <property type="entry name" value="Winged helix-like DNA-binding domain superfamily/Winged helix DNA-binding domain"/>
    <property type="match status" value="1"/>
</dbReference>
<dbReference type="eggNOG" id="COG1609">
    <property type="taxonomic scope" value="Bacteria"/>
</dbReference>
<proteinExistence type="predicted"/>
<name>K8E6J8_CARML</name>
<reference evidence="6" key="1">
    <citation type="journal article" date="2013" name="Genome Announc.">
        <title>Complete Chromosome Sequence of Carnobacterium maltaromaticum LMA 28.</title>
        <authorList>
            <person name="Cailliez-Grimal C."/>
            <person name="Chaillou S."/>
            <person name="Anba-Mondoloni J."/>
            <person name="Loux V."/>
            <person name="Afzal M.I."/>
            <person name="Rahman A."/>
            <person name="Kergourlay G."/>
            <person name="Champomier-Verges M.C."/>
            <person name="Zagorec M."/>
            <person name="Dalgaard P."/>
            <person name="Leisner J.J."/>
            <person name="Prevost H."/>
            <person name="Revol-Junelles A.M."/>
            <person name="Borges F."/>
        </authorList>
    </citation>
    <scope>NUCLEOTIDE SEQUENCE</scope>
    <source>
        <strain evidence="6">LMA28</strain>
    </source>
</reference>
<dbReference type="SUPFAM" id="SSF53822">
    <property type="entry name" value="Periplasmic binding protein-like I"/>
    <property type="match status" value="1"/>
</dbReference>
<dbReference type="PANTHER" id="PTHR30146:SF109">
    <property type="entry name" value="HTH-TYPE TRANSCRIPTIONAL REGULATOR GALS"/>
    <property type="match status" value="1"/>
</dbReference>
<dbReference type="InterPro" id="IPR036390">
    <property type="entry name" value="WH_DNA-bd_sf"/>
</dbReference>
<protein>
    <submittedName>
        <fullName evidence="5">Bacterial regulatory s, gntR family protein</fullName>
    </submittedName>
</protein>
<keyword evidence="6" id="KW-1185">Reference proteome</keyword>
<dbReference type="InterPro" id="IPR046335">
    <property type="entry name" value="LacI/GalR-like_sensor"/>
</dbReference>
<dbReference type="HOGENOM" id="CLU_037628_15_0_9"/>
<sequence>MSQLLEKKIKIREDKKRPINFSYFLIGAKWLNKLFIKESNEMKKEPLYQLIYEHLKQDILNQRYPFGSQVPTEKELTSTYQVSRITAKRALTELESDGFIQRTPGKGSFVSYQNQLIPTTYEIAFMLPFSQAAGLERYVQGATDYLDSTPYRLTIHSTEGNRQRQRELLASLTKEKWDGLIIYPENLGNSLDLVVQLQLDAFPIVLLDKKLEGTTIPTVTSDNFSGGFLAAQHAIALGHTKITYLSTVDLLENTSVRDRYLGYLNALHEQRLQDYSANFGGQPLLRSLETVAVQEYLKEVKRSGVTCIIAENDVVALRLLSEAKKLKVNIPEDISLIGFDNIQMTDLVSPQLTTIQQDFYQIGYLAAESLLTQINQQQNSGKHLSKIVPIELIIRESVKDCL</sequence>
<dbReference type="InterPro" id="IPR028082">
    <property type="entry name" value="Peripla_BP_I"/>
</dbReference>
<dbReference type="GO" id="GO:0000976">
    <property type="term" value="F:transcription cis-regulatory region binding"/>
    <property type="evidence" value="ECO:0007669"/>
    <property type="project" value="TreeGrafter"/>
</dbReference>
<dbReference type="STRING" id="1234679.BN424_3026"/>
<dbReference type="AlphaFoldDB" id="K8E6J8"/>
<dbReference type="InterPro" id="IPR000524">
    <property type="entry name" value="Tscrpt_reg_HTH_GntR"/>
</dbReference>
<keyword evidence="1" id="KW-0805">Transcription regulation</keyword>
<dbReference type="SMART" id="SM00345">
    <property type="entry name" value="HTH_GNTR"/>
    <property type="match status" value="1"/>
</dbReference>
<dbReference type="PRINTS" id="PR00035">
    <property type="entry name" value="HTHGNTR"/>
</dbReference>
<dbReference type="InterPro" id="IPR036388">
    <property type="entry name" value="WH-like_DNA-bd_sf"/>
</dbReference>
<evidence type="ECO:0000256" key="1">
    <source>
        <dbReference type="ARBA" id="ARBA00023015"/>
    </source>
</evidence>